<dbReference type="Proteomes" id="UP001372834">
    <property type="component" value="Unassembled WGS sequence"/>
</dbReference>
<accession>A0AAN8P1K0</accession>
<name>A0AAN8P1K0_POLSC</name>
<feature type="non-terminal residue" evidence="1">
    <location>
        <position position="1"/>
    </location>
</feature>
<organism evidence="1 2">
    <name type="scientific">Polyplax serrata</name>
    <name type="common">Common mouse louse</name>
    <dbReference type="NCBI Taxonomy" id="468196"/>
    <lineage>
        <taxon>Eukaryota</taxon>
        <taxon>Metazoa</taxon>
        <taxon>Ecdysozoa</taxon>
        <taxon>Arthropoda</taxon>
        <taxon>Hexapoda</taxon>
        <taxon>Insecta</taxon>
        <taxon>Pterygota</taxon>
        <taxon>Neoptera</taxon>
        <taxon>Paraneoptera</taxon>
        <taxon>Psocodea</taxon>
        <taxon>Troctomorpha</taxon>
        <taxon>Phthiraptera</taxon>
        <taxon>Anoplura</taxon>
        <taxon>Polyplacidae</taxon>
        <taxon>Polyplax</taxon>
    </lineage>
</organism>
<protein>
    <submittedName>
        <fullName evidence="1">Uncharacterized protein</fullName>
    </submittedName>
</protein>
<reference evidence="1 2" key="1">
    <citation type="submission" date="2023-10" db="EMBL/GenBank/DDBJ databases">
        <title>Genomes of two closely related lineages of the louse Polyplax serrata with different host specificities.</title>
        <authorList>
            <person name="Martinu J."/>
            <person name="Tarabai H."/>
            <person name="Stefka J."/>
            <person name="Hypsa V."/>
        </authorList>
    </citation>
    <scope>NUCLEOTIDE SEQUENCE [LARGE SCALE GENOMIC DNA]</scope>
    <source>
        <strain evidence="1">HR10_N</strain>
    </source>
</reference>
<dbReference type="AlphaFoldDB" id="A0AAN8P1K0"/>
<dbReference type="EMBL" id="JAWJWE010000003">
    <property type="protein sequence ID" value="KAK6638949.1"/>
    <property type="molecule type" value="Genomic_DNA"/>
</dbReference>
<evidence type="ECO:0000313" key="1">
    <source>
        <dbReference type="EMBL" id="KAK6638949.1"/>
    </source>
</evidence>
<evidence type="ECO:0000313" key="2">
    <source>
        <dbReference type="Proteomes" id="UP001372834"/>
    </source>
</evidence>
<comment type="caution">
    <text evidence="1">The sequence shown here is derived from an EMBL/GenBank/DDBJ whole genome shotgun (WGS) entry which is preliminary data.</text>
</comment>
<gene>
    <name evidence="1" type="ORF">RUM43_007219</name>
</gene>
<proteinExistence type="predicted"/>
<sequence>SCQADAGLSYSSTPLLVIRDRPDLCTAHNGTHFDDPETHFYDRTISVKSLKHIQKV</sequence>